<dbReference type="Proteomes" id="UP000314294">
    <property type="component" value="Unassembled WGS sequence"/>
</dbReference>
<keyword evidence="3" id="KW-1185">Reference proteome</keyword>
<name>A0A4Z2F6T2_9TELE</name>
<accession>A0A4Z2F6T2</accession>
<feature type="compositionally biased region" description="Polar residues" evidence="1">
    <location>
        <begin position="1"/>
        <end position="16"/>
    </location>
</feature>
<reference evidence="2 3" key="1">
    <citation type="submission" date="2019-03" db="EMBL/GenBank/DDBJ databases">
        <title>First draft genome of Liparis tanakae, snailfish: a comprehensive survey of snailfish specific genes.</title>
        <authorList>
            <person name="Kim W."/>
            <person name="Song I."/>
            <person name="Jeong J.-H."/>
            <person name="Kim D."/>
            <person name="Kim S."/>
            <person name="Ryu S."/>
            <person name="Song J.Y."/>
            <person name="Lee S.K."/>
        </authorList>
    </citation>
    <scope>NUCLEOTIDE SEQUENCE [LARGE SCALE GENOMIC DNA]</scope>
    <source>
        <tissue evidence="2">Muscle</tissue>
    </source>
</reference>
<organism evidence="2 3">
    <name type="scientific">Liparis tanakae</name>
    <name type="common">Tanaka's snailfish</name>
    <dbReference type="NCBI Taxonomy" id="230148"/>
    <lineage>
        <taxon>Eukaryota</taxon>
        <taxon>Metazoa</taxon>
        <taxon>Chordata</taxon>
        <taxon>Craniata</taxon>
        <taxon>Vertebrata</taxon>
        <taxon>Euteleostomi</taxon>
        <taxon>Actinopterygii</taxon>
        <taxon>Neopterygii</taxon>
        <taxon>Teleostei</taxon>
        <taxon>Neoteleostei</taxon>
        <taxon>Acanthomorphata</taxon>
        <taxon>Eupercaria</taxon>
        <taxon>Perciformes</taxon>
        <taxon>Cottioidei</taxon>
        <taxon>Cottales</taxon>
        <taxon>Liparidae</taxon>
        <taxon>Liparis</taxon>
    </lineage>
</organism>
<evidence type="ECO:0000313" key="3">
    <source>
        <dbReference type="Proteomes" id="UP000314294"/>
    </source>
</evidence>
<proteinExistence type="predicted"/>
<sequence length="120" mass="12939">MGTSAFTESSMGTGETFSPPAPSNKAADLQDFLELFLVLHYQDVGLTAGSHILTRFSGLCGADRHITHKRQVKARSWKNCLHSYIQTTYEPNLSVGVHRALPTATTGARGTGAANMLSCR</sequence>
<dbReference type="EMBL" id="SRLO01001560">
    <property type="protein sequence ID" value="TNN36867.1"/>
    <property type="molecule type" value="Genomic_DNA"/>
</dbReference>
<comment type="caution">
    <text evidence="2">The sequence shown here is derived from an EMBL/GenBank/DDBJ whole genome shotgun (WGS) entry which is preliminary data.</text>
</comment>
<feature type="region of interest" description="Disordered" evidence="1">
    <location>
        <begin position="1"/>
        <end position="24"/>
    </location>
</feature>
<gene>
    <name evidence="2" type="ORF">EYF80_052978</name>
</gene>
<dbReference type="AlphaFoldDB" id="A0A4Z2F6T2"/>
<evidence type="ECO:0000313" key="2">
    <source>
        <dbReference type="EMBL" id="TNN36867.1"/>
    </source>
</evidence>
<protein>
    <submittedName>
        <fullName evidence="2">Uncharacterized protein</fullName>
    </submittedName>
</protein>
<evidence type="ECO:0000256" key="1">
    <source>
        <dbReference type="SAM" id="MobiDB-lite"/>
    </source>
</evidence>